<dbReference type="Gene3D" id="3.40.50.300">
    <property type="entry name" value="P-loop containing nucleotide triphosphate hydrolases"/>
    <property type="match status" value="2"/>
</dbReference>
<evidence type="ECO:0000256" key="2">
    <source>
        <dbReference type="ARBA" id="ARBA00022840"/>
    </source>
</evidence>
<dbReference type="InterPro" id="IPR029493">
    <property type="entry name" value="RecD2-like_HHH"/>
</dbReference>
<keyword evidence="1" id="KW-0547">Nucleotide-binding</keyword>
<dbReference type="Pfam" id="PF13538">
    <property type="entry name" value="UvrD_C_2"/>
    <property type="match status" value="1"/>
</dbReference>
<dbReference type="GO" id="GO:0006310">
    <property type="term" value="P:DNA recombination"/>
    <property type="evidence" value="ECO:0007669"/>
    <property type="project" value="InterPro"/>
</dbReference>
<sequence length="750" mass="82330">METDGNIKSQLADLQGQIERVTFSNEENGYTIAKVKVYGRRELVTVVGNIVCPTPGEIIKMKGEWSNHPKFGEQFKLAYYKTTVPASVHGIEKYLGSGLIKGIGPVMAKRIVKLFGEATLDVIEADIQKLVEVPGIGNKRIGMISLAWEEQKEIRSVMLFLQTHGVSSGYATKIYKQYKNESIAVVQENPYRLAHDIFGIGFVTADKIAQKLGFDKNSPLRAEAGILYVLHQLSDEGHVFYPNDPLIEKANEILEVEPGVLSDSIIRLEAEKKIVVETVDAPNGPVEAVYLAKYHLSENQAATRLKGLQDAPKGVRSIDAAKAVAWVQGQLVMTLAAKQVEAVMAAATNKVLVITGGPGTGKTTIIRAILKIFSAITKHILLAAPTGRAAKRMSEATGHEAKTLHRLLEYSMQKGGFQKNEDHPLDCELIVVDEASMIDLILMHHLLKAIPKPATLILVGDVDQLPSVGAGNVLKDVIASGVIPVVELNEIFRQAQESSIIINAHRINKGNMPDTRPRKDLTDFYFVEKEDPEEALQMIIKLVKERIPAQFGLDAIDHIQVLTPMNRGVVGTGNLNTALQAALNPGEGGVLRGGRTFRIGDKVMQIKNDYDREVFNGDIGRIAAIDDEAQEVTVAIDGRPVVYEFADLDELVLAYGVSIHKSQGSEYPAIVIPVMIQHYIMLQRNLLYTGVTRGKKLVVLVGTKKALGIAVRNNKTIARNTYLAQRLAKNVVQRRGVERVRIQASSLDLE</sequence>
<keyword evidence="2" id="KW-0067">ATP-binding</keyword>
<proteinExistence type="inferred from homology"/>
<accession>A0A7C9IMP2</accession>
<dbReference type="PANTHER" id="PTHR43788:SF6">
    <property type="entry name" value="DNA HELICASE B"/>
    <property type="match status" value="1"/>
</dbReference>
<dbReference type="RefSeq" id="WP_160962444.1">
    <property type="nucleotide sequence ID" value="NZ_WVUD01000032.1"/>
</dbReference>
<organism evidence="4 5">
    <name type="scientific">Solidesulfovibrio aerotolerans</name>
    <dbReference type="NCBI Taxonomy" id="295255"/>
    <lineage>
        <taxon>Bacteria</taxon>
        <taxon>Pseudomonadati</taxon>
        <taxon>Thermodesulfobacteriota</taxon>
        <taxon>Desulfovibrionia</taxon>
        <taxon>Desulfovibrionales</taxon>
        <taxon>Desulfovibrionaceae</taxon>
        <taxon>Solidesulfovibrio</taxon>
    </lineage>
</organism>
<dbReference type="Pfam" id="PF14490">
    <property type="entry name" value="HHH_RecD2"/>
    <property type="match status" value="1"/>
</dbReference>
<dbReference type="SMART" id="SM00382">
    <property type="entry name" value="AAA"/>
    <property type="match status" value="1"/>
</dbReference>
<keyword evidence="4" id="KW-0347">Helicase</keyword>
<dbReference type="SUPFAM" id="SSF52540">
    <property type="entry name" value="P-loop containing nucleoside triphosphate hydrolases"/>
    <property type="match status" value="2"/>
</dbReference>
<dbReference type="Gene3D" id="1.10.10.2220">
    <property type="match status" value="1"/>
</dbReference>
<dbReference type="GO" id="GO:0009338">
    <property type="term" value="C:exodeoxyribonuclease V complex"/>
    <property type="evidence" value="ECO:0007669"/>
    <property type="project" value="TreeGrafter"/>
</dbReference>
<dbReference type="Pfam" id="PF14520">
    <property type="entry name" value="HHH_5"/>
    <property type="match status" value="1"/>
</dbReference>
<dbReference type="Pfam" id="PF23139">
    <property type="entry name" value="OB_YrrC"/>
    <property type="match status" value="1"/>
</dbReference>
<reference evidence="4 5" key="1">
    <citation type="submission" date="2020-01" db="EMBL/GenBank/DDBJ databases">
        <title>Genome sequence of Desulfovibrio aerotolerans DSM 16695(T).</title>
        <authorList>
            <person name="Karnachuk O."/>
            <person name="Avakyan M."/>
            <person name="Mardanov A."/>
            <person name="Kadnikov V."/>
            <person name="Ravin N."/>
        </authorList>
    </citation>
    <scope>NUCLEOTIDE SEQUENCE [LARGE SCALE GENOMIC DNA]</scope>
    <source>
        <strain evidence="4 5">DSM 16695</strain>
    </source>
</reference>
<dbReference type="InterPro" id="IPR010994">
    <property type="entry name" value="RuvA_2-like"/>
</dbReference>
<comment type="caution">
    <text evidence="4">The sequence shown here is derived from an EMBL/GenBank/DDBJ whole genome shotgun (WGS) entry which is preliminary data.</text>
</comment>
<dbReference type="InterPro" id="IPR006345">
    <property type="entry name" value="RecD2"/>
</dbReference>
<dbReference type="GO" id="GO:0003677">
    <property type="term" value="F:DNA binding"/>
    <property type="evidence" value="ECO:0007669"/>
    <property type="project" value="InterPro"/>
</dbReference>
<dbReference type="InterPro" id="IPR027417">
    <property type="entry name" value="P-loop_NTPase"/>
</dbReference>
<dbReference type="InterPro" id="IPR050534">
    <property type="entry name" value="Coronavir_polyprotein_1ab"/>
</dbReference>
<dbReference type="InterPro" id="IPR055446">
    <property type="entry name" value="RecD2_N_OB"/>
</dbReference>
<dbReference type="HAMAP" id="MF_01488">
    <property type="entry name" value="RecD2"/>
    <property type="match status" value="1"/>
</dbReference>
<dbReference type="EMBL" id="WVUD01000032">
    <property type="protein sequence ID" value="MYL84425.1"/>
    <property type="molecule type" value="Genomic_DNA"/>
</dbReference>
<dbReference type="GO" id="GO:0043139">
    <property type="term" value="F:5'-3' DNA helicase activity"/>
    <property type="evidence" value="ECO:0007669"/>
    <property type="project" value="InterPro"/>
</dbReference>
<evidence type="ECO:0000259" key="3">
    <source>
        <dbReference type="SMART" id="SM00382"/>
    </source>
</evidence>
<name>A0A7C9IMP2_9BACT</name>
<keyword evidence="5" id="KW-1185">Reference proteome</keyword>
<dbReference type="Proteomes" id="UP000482487">
    <property type="component" value="Unassembled WGS sequence"/>
</dbReference>
<feature type="domain" description="AAA+ ATPase" evidence="3">
    <location>
        <begin position="348"/>
        <end position="470"/>
    </location>
</feature>
<gene>
    <name evidence="4" type="ORF">GTA51_14960</name>
</gene>
<dbReference type="SUPFAM" id="SSF47781">
    <property type="entry name" value="RuvA domain 2-like"/>
    <property type="match status" value="1"/>
</dbReference>
<dbReference type="OrthoDB" id="9763659at2"/>
<evidence type="ECO:0000313" key="5">
    <source>
        <dbReference type="Proteomes" id="UP000482487"/>
    </source>
</evidence>
<dbReference type="InterPro" id="IPR003593">
    <property type="entry name" value="AAA+_ATPase"/>
</dbReference>
<protein>
    <submittedName>
        <fullName evidence="4">ATP-dependent RecD-like DNA helicase</fullName>
    </submittedName>
</protein>
<dbReference type="Pfam" id="PF18335">
    <property type="entry name" value="SH3_13"/>
    <property type="match status" value="1"/>
</dbReference>
<dbReference type="CDD" id="cd17933">
    <property type="entry name" value="DEXSc_RecD-like"/>
    <property type="match status" value="1"/>
</dbReference>
<dbReference type="NCBIfam" id="TIGR01448">
    <property type="entry name" value="recD_rel"/>
    <property type="match status" value="1"/>
</dbReference>
<evidence type="ECO:0000313" key="4">
    <source>
        <dbReference type="EMBL" id="MYL84425.1"/>
    </source>
</evidence>
<dbReference type="Gene3D" id="1.10.150.20">
    <property type="entry name" value="5' to 3' exonuclease, C-terminal subdomain"/>
    <property type="match status" value="1"/>
</dbReference>
<dbReference type="Gene3D" id="2.30.30.940">
    <property type="match status" value="1"/>
</dbReference>
<dbReference type="AlphaFoldDB" id="A0A7C9IMP2"/>
<dbReference type="GO" id="GO:0017116">
    <property type="term" value="F:single-stranded DNA helicase activity"/>
    <property type="evidence" value="ECO:0007669"/>
    <property type="project" value="TreeGrafter"/>
</dbReference>
<dbReference type="Pfam" id="PF13245">
    <property type="entry name" value="AAA_19"/>
    <property type="match status" value="1"/>
</dbReference>
<dbReference type="InterPro" id="IPR027785">
    <property type="entry name" value="UvrD-like_helicase_C"/>
</dbReference>
<evidence type="ECO:0000256" key="1">
    <source>
        <dbReference type="ARBA" id="ARBA00022741"/>
    </source>
</evidence>
<dbReference type="CDD" id="cd18809">
    <property type="entry name" value="SF1_C_RecD"/>
    <property type="match status" value="1"/>
</dbReference>
<dbReference type="InterPro" id="IPR041451">
    <property type="entry name" value="RecD2_SH13"/>
</dbReference>
<dbReference type="PANTHER" id="PTHR43788">
    <property type="entry name" value="DNA2/NAM7 HELICASE FAMILY MEMBER"/>
    <property type="match status" value="1"/>
</dbReference>
<keyword evidence="4" id="KW-0378">Hydrolase</keyword>
<dbReference type="GO" id="GO:0005524">
    <property type="term" value="F:ATP binding"/>
    <property type="evidence" value="ECO:0007669"/>
    <property type="project" value="UniProtKB-KW"/>
</dbReference>